<protein>
    <submittedName>
        <fullName evidence="13">Vacuolar protein sorting-associated protein 16</fullName>
    </submittedName>
</protein>
<evidence type="ECO:0000313" key="14">
    <source>
        <dbReference type="Proteomes" id="UP000591131"/>
    </source>
</evidence>
<evidence type="ECO:0000256" key="6">
    <source>
        <dbReference type="ARBA" id="ARBA00022927"/>
    </source>
</evidence>
<keyword evidence="7 11" id="KW-1133">Transmembrane helix</keyword>
<comment type="similarity">
    <text evidence="3">Belongs to the VPS16 family.</text>
</comment>
<evidence type="ECO:0000256" key="8">
    <source>
        <dbReference type="ARBA" id="ARBA00023054"/>
    </source>
</evidence>
<dbReference type="InterPro" id="IPR016534">
    <property type="entry name" value="VPS16"/>
</dbReference>
<feature type="region of interest" description="Disordered" evidence="10">
    <location>
        <begin position="471"/>
        <end position="501"/>
    </location>
</feature>
<evidence type="ECO:0000256" key="3">
    <source>
        <dbReference type="ARBA" id="ARBA00009250"/>
    </source>
</evidence>
<comment type="subcellular location">
    <subcellularLocation>
        <location evidence="1">Membrane</location>
        <topology evidence="1">Single-pass type IV membrane protein</topology>
    </subcellularLocation>
</comment>
<dbReference type="Proteomes" id="UP000591131">
    <property type="component" value="Unassembled WGS sequence"/>
</dbReference>
<feature type="compositionally biased region" description="Basic and acidic residues" evidence="10">
    <location>
        <begin position="14"/>
        <end position="26"/>
    </location>
</feature>
<dbReference type="PANTHER" id="PTHR12811">
    <property type="entry name" value="VACUOLAR PROTEIN SORTING VPS16"/>
    <property type="match status" value="1"/>
</dbReference>
<feature type="region of interest" description="Disordered" evidence="10">
    <location>
        <begin position="1"/>
        <end position="26"/>
    </location>
</feature>
<dbReference type="GO" id="GO:0016197">
    <property type="term" value="P:endosomal transport"/>
    <property type="evidence" value="ECO:0007669"/>
    <property type="project" value="TreeGrafter"/>
</dbReference>
<feature type="compositionally biased region" description="Polar residues" evidence="10">
    <location>
        <begin position="482"/>
        <end position="500"/>
    </location>
</feature>
<keyword evidence="6" id="KW-0653">Protein transport</keyword>
<keyword evidence="9 11" id="KW-0472">Membrane</keyword>
<dbReference type="GO" id="GO:0003779">
    <property type="term" value="F:actin binding"/>
    <property type="evidence" value="ECO:0007669"/>
    <property type="project" value="TreeGrafter"/>
</dbReference>
<evidence type="ECO:0000256" key="9">
    <source>
        <dbReference type="ARBA" id="ARBA00023136"/>
    </source>
</evidence>
<dbReference type="InterPro" id="IPR000727">
    <property type="entry name" value="T_SNARE_dom"/>
</dbReference>
<comment type="similarity">
    <text evidence="2">Belongs to the VTI1 family.</text>
</comment>
<accession>A0A7J6LS91</accession>
<dbReference type="PROSITE" id="PS50192">
    <property type="entry name" value="T_SNARE"/>
    <property type="match status" value="1"/>
</dbReference>
<keyword evidence="4" id="KW-0813">Transport</keyword>
<keyword evidence="5 11" id="KW-0812">Transmembrane</keyword>
<dbReference type="GO" id="GO:0005765">
    <property type="term" value="C:lysosomal membrane"/>
    <property type="evidence" value="ECO:0007669"/>
    <property type="project" value="TreeGrafter"/>
</dbReference>
<dbReference type="SMART" id="SM00397">
    <property type="entry name" value="t_SNARE"/>
    <property type="match status" value="1"/>
</dbReference>
<evidence type="ECO:0000256" key="2">
    <source>
        <dbReference type="ARBA" id="ARBA00006108"/>
    </source>
</evidence>
<dbReference type="Pfam" id="PF12352">
    <property type="entry name" value="V-SNARE_C"/>
    <property type="match status" value="1"/>
</dbReference>
<dbReference type="AlphaFoldDB" id="A0A7J6LS91"/>
<dbReference type="InterPro" id="IPR038132">
    <property type="entry name" value="Vps16_C_sf"/>
</dbReference>
<dbReference type="FunFam" id="1.20.5.110:FF:000002">
    <property type="entry name" value="Vesicle transport through interaction with t-SNAREsB"/>
    <property type="match status" value="1"/>
</dbReference>
<dbReference type="GO" id="GO:0030897">
    <property type="term" value="C:HOPS complex"/>
    <property type="evidence" value="ECO:0007669"/>
    <property type="project" value="TreeGrafter"/>
</dbReference>
<dbReference type="Gene3D" id="1.20.5.110">
    <property type="match status" value="1"/>
</dbReference>
<dbReference type="InterPro" id="IPR006925">
    <property type="entry name" value="Vps16_C"/>
</dbReference>
<evidence type="ECO:0000256" key="5">
    <source>
        <dbReference type="ARBA" id="ARBA00022692"/>
    </source>
</evidence>
<keyword evidence="8" id="KW-0175">Coiled coil</keyword>
<dbReference type="CDD" id="cd15862">
    <property type="entry name" value="SNARE_Vti1"/>
    <property type="match status" value="1"/>
</dbReference>
<reference evidence="13 14" key="1">
    <citation type="submission" date="2020-04" db="EMBL/GenBank/DDBJ databases">
        <title>Perkinsus chesapeaki whole genome sequence.</title>
        <authorList>
            <person name="Bogema D.R."/>
        </authorList>
    </citation>
    <scope>NUCLEOTIDE SEQUENCE [LARGE SCALE GENOMIC DNA]</scope>
    <source>
        <strain evidence="13">ATCC PRA-425</strain>
    </source>
</reference>
<gene>
    <name evidence="13" type="primary">VPS16</name>
    <name evidence="13" type="ORF">FOL47_006404</name>
</gene>
<dbReference type="SUPFAM" id="SSF58038">
    <property type="entry name" value="SNARE fusion complex"/>
    <property type="match status" value="1"/>
</dbReference>
<dbReference type="EMBL" id="JAAPAO010000357">
    <property type="protein sequence ID" value="KAF4662074.1"/>
    <property type="molecule type" value="Genomic_DNA"/>
</dbReference>
<dbReference type="Pfam" id="PF04840">
    <property type="entry name" value="Vps16_C"/>
    <property type="match status" value="1"/>
</dbReference>
<evidence type="ECO:0000256" key="11">
    <source>
        <dbReference type="SAM" id="Phobius"/>
    </source>
</evidence>
<dbReference type="OrthoDB" id="430637at2759"/>
<dbReference type="Gene3D" id="1.10.150.780">
    <property type="entry name" value="Vps16, C-terminal region"/>
    <property type="match status" value="1"/>
</dbReference>
<evidence type="ECO:0000256" key="1">
    <source>
        <dbReference type="ARBA" id="ARBA00004211"/>
    </source>
</evidence>
<dbReference type="GO" id="GO:0006886">
    <property type="term" value="P:intracellular protein transport"/>
    <property type="evidence" value="ECO:0007669"/>
    <property type="project" value="InterPro"/>
</dbReference>
<evidence type="ECO:0000313" key="13">
    <source>
        <dbReference type="EMBL" id="KAF4662074.1"/>
    </source>
</evidence>
<sequence>MDNRGYSGSAGSNRLEEGRSRQEDRQRLMDSTEMLRDSSQQLHEAKRTALETEDVAVGVMSDLRSQREVISRAGNNLNEVDSNLTTARRTINTMARRAMANRMVLTIIAIAIGLAIFFDFFIMSIDQPDDAAAGNDAMMDYWYSIGIGGGQHAPSKSIWYRARELYATGEGGGLGEPGIAVSSMWTGARNKDTFTDKNIVASDSFGGLVAIVRNDKVLQEVKGSSKAAIRIYTAAGSLLACVPLPTKDVLALQWAAARYTPSGSSSTTAPTVLAVIASDLTVALLSITPSSTSDTSSCADVIHRYTLPQDQLLRQEGGVEIIKTWQDGWAVVTRAGRVHACSGWHTASGMVDLGGDGPLPEGTNPVCLLPLEASNPGSNDIRCLISVEEESKNVGKIGGIGENSGRLLLLDKNGRQEEILTGALTLPNTEDDEERRRPKGVVIAMAKSFSAHMIALLSDCGRFRILPTSPDLSPEYHHQPLPSMTGSSEPQQQPTHTGSVVITPGDFAAAQKRAPKVTAPQNSDPFCPPVPSSIADAASPMSTFTRVSLVWCGDDAVAVCVSDLKNERYTVYLGGQAPAFTLDPLDYWLDPPFDFPTGVHLQTEADGLRILDLNQTLFIQRVAPSTEAVFGFISGSRSPPATLAYAYERYTKSGDIRAELSVRALRGDKRSAAQLQRAVIGCIEAAVAETPPMTAAARERISRLMKAAQFGKQFLQSTPTAGGMAAISQCMVTAAAYIRVSATLAQAPLYMPASVMELKLLQAANCRGVVARVAERPGQQLLAFRIADWLGCDPSPAVECWVEALLAGPSTTRMTDKEILTAIMGKLRCLPQQCLATSLSAKDSYSVTTLAIIARLCAHYNRPAVASHLLLDSTYPQSEEQSRPQQQSSALPAASDETVGLLLSLGSVALALRKATELGSPDSVHQCIHTILAGTSGHKEDAAQELVKACKEANLKSQENALVATLVVERWREEQDSTGQVLRDDDAIKSVLRALEGPATSAQHSAAVALRTAITAPISPEENEEVKGRAGWWGRFGGSGSSIRTLTRSDATEMFRSAGEEFSAAYGLTRDTAAQQSAIILEAESELCKIQSQLEQQSIMRGWSTGGNKLVGLSLWETVARLVTIGEVEEARKLLTRFKLLPEYDRRWWRVAIECLVKARRFPELVRLADGSARSGGPPMGFEPIVALLIENQQLDLAKGIVGKCKKDMRQVASFYEALGMRDEAVKAQQLAEQQQRRTVGGTSLLTGWSSTIAGAMRGGVTRYQ</sequence>
<organism evidence="13 14">
    <name type="scientific">Perkinsus chesapeaki</name>
    <name type="common">Clam parasite</name>
    <name type="synonym">Perkinsus andrewsi</name>
    <dbReference type="NCBI Taxonomy" id="330153"/>
    <lineage>
        <taxon>Eukaryota</taxon>
        <taxon>Sar</taxon>
        <taxon>Alveolata</taxon>
        <taxon>Perkinsozoa</taxon>
        <taxon>Perkinsea</taxon>
        <taxon>Perkinsida</taxon>
        <taxon>Perkinsidae</taxon>
        <taxon>Perkinsus</taxon>
    </lineage>
</organism>
<dbReference type="PANTHER" id="PTHR12811:SF0">
    <property type="entry name" value="VACUOLAR PROTEIN SORTING-ASSOCIATED PROTEIN 16 HOMOLOG"/>
    <property type="match status" value="1"/>
</dbReference>
<evidence type="ECO:0000256" key="7">
    <source>
        <dbReference type="ARBA" id="ARBA00022989"/>
    </source>
</evidence>
<dbReference type="Pfam" id="PF04841">
    <property type="entry name" value="Vps16_N"/>
    <property type="match status" value="1"/>
</dbReference>
<evidence type="ECO:0000256" key="10">
    <source>
        <dbReference type="SAM" id="MobiDB-lite"/>
    </source>
</evidence>
<feature type="domain" description="T-SNARE coiled-coil homology" evidence="12">
    <location>
        <begin position="32"/>
        <end position="94"/>
    </location>
</feature>
<proteinExistence type="inferred from homology"/>
<name>A0A7J6LS91_PERCH</name>
<dbReference type="GO" id="GO:0042144">
    <property type="term" value="P:vacuole fusion, non-autophagic"/>
    <property type="evidence" value="ECO:0007669"/>
    <property type="project" value="TreeGrafter"/>
</dbReference>
<feature type="transmembrane region" description="Helical" evidence="11">
    <location>
        <begin position="103"/>
        <end position="123"/>
    </location>
</feature>
<dbReference type="InterPro" id="IPR006926">
    <property type="entry name" value="Vps16_N"/>
</dbReference>
<keyword evidence="14" id="KW-1185">Reference proteome</keyword>
<dbReference type="GO" id="GO:0005768">
    <property type="term" value="C:endosome"/>
    <property type="evidence" value="ECO:0007669"/>
    <property type="project" value="TreeGrafter"/>
</dbReference>
<comment type="caution">
    <text evidence="13">The sequence shown here is derived from an EMBL/GenBank/DDBJ whole genome shotgun (WGS) entry which is preliminary data.</text>
</comment>
<evidence type="ECO:0000256" key="4">
    <source>
        <dbReference type="ARBA" id="ARBA00022448"/>
    </source>
</evidence>
<evidence type="ECO:0000259" key="12">
    <source>
        <dbReference type="PROSITE" id="PS50192"/>
    </source>
</evidence>